<dbReference type="GO" id="GO:0008784">
    <property type="term" value="F:alanine racemase activity"/>
    <property type="evidence" value="ECO:0007669"/>
    <property type="project" value="UniProtKB-UniRule"/>
</dbReference>
<feature type="binding site" evidence="5 7">
    <location>
        <position position="328"/>
    </location>
    <ligand>
        <name>substrate</name>
    </ligand>
</feature>
<dbReference type="Pfam" id="PF01168">
    <property type="entry name" value="Ala_racemase_N"/>
    <property type="match status" value="1"/>
</dbReference>
<evidence type="ECO:0000256" key="7">
    <source>
        <dbReference type="PIRSR" id="PIRSR600821-52"/>
    </source>
</evidence>
<comment type="function">
    <text evidence="5">Catalyzes the interconversion of L-alanine and D-alanine. May also act on other amino acids.</text>
</comment>
<dbReference type="FunFam" id="3.20.20.10:FF:000002">
    <property type="entry name" value="Alanine racemase"/>
    <property type="match status" value="1"/>
</dbReference>
<dbReference type="Gene3D" id="3.20.20.10">
    <property type="entry name" value="Alanine racemase"/>
    <property type="match status" value="1"/>
</dbReference>
<feature type="modified residue" description="N6-(pyridoxal phosphate)lysine" evidence="5 6">
    <location>
        <position position="51"/>
    </location>
</feature>
<dbReference type="HAMAP" id="MF_01201">
    <property type="entry name" value="Ala_racemase"/>
    <property type="match status" value="1"/>
</dbReference>
<dbReference type="InterPro" id="IPR020622">
    <property type="entry name" value="Ala_racemase_pyridoxalP-BS"/>
</dbReference>
<feature type="domain" description="Alanine racemase C-terminal" evidence="8">
    <location>
        <begin position="260"/>
        <end position="385"/>
    </location>
</feature>
<evidence type="ECO:0000256" key="2">
    <source>
        <dbReference type="ARBA" id="ARBA00001933"/>
    </source>
</evidence>
<feature type="active site" description="Proton acceptor; specific for L-alanine" evidence="5">
    <location>
        <position position="281"/>
    </location>
</feature>
<dbReference type="SUPFAM" id="SSF51419">
    <property type="entry name" value="PLP-binding barrel"/>
    <property type="match status" value="1"/>
</dbReference>
<dbReference type="EC" id="5.1.1.1" evidence="5"/>
<evidence type="ECO:0000256" key="4">
    <source>
        <dbReference type="ARBA" id="ARBA00023235"/>
    </source>
</evidence>
<dbReference type="InterPro" id="IPR011079">
    <property type="entry name" value="Ala_racemase_C"/>
</dbReference>
<dbReference type="InterPro" id="IPR009006">
    <property type="entry name" value="Ala_racemase/Decarboxylase_C"/>
</dbReference>
<keyword evidence="10" id="KW-1185">Reference proteome</keyword>
<dbReference type="CDD" id="cd00430">
    <property type="entry name" value="PLPDE_III_AR"/>
    <property type="match status" value="1"/>
</dbReference>
<dbReference type="InterPro" id="IPR029066">
    <property type="entry name" value="PLP-binding_barrel"/>
</dbReference>
<dbReference type="GO" id="GO:0005829">
    <property type="term" value="C:cytosol"/>
    <property type="evidence" value="ECO:0007669"/>
    <property type="project" value="TreeGrafter"/>
</dbReference>
<dbReference type="InterPro" id="IPR000821">
    <property type="entry name" value="Ala_racemase"/>
</dbReference>
<dbReference type="EMBL" id="FNPI01000006">
    <property type="protein sequence ID" value="SDZ13153.1"/>
    <property type="molecule type" value="Genomic_DNA"/>
</dbReference>
<dbReference type="PANTHER" id="PTHR30511:SF0">
    <property type="entry name" value="ALANINE RACEMASE, CATABOLIC-RELATED"/>
    <property type="match status" value="1"/>
</dbReference>
<protein>
    <recommendedName>
        <fullName evidence="5">Alanine racemase</fullName>
        <ecNumber evidence="5">5.1.1.1</ecNumber>
    </recommendedName>
</protein>
<evidence type="ECO:0000256" key="6">
    <source>
        <dbReference type="PIRSR" id="PIRSR600821-50"/>
    </source>
</evidence>
<dbReference type="InterPro" id="IPR001608">
    <property type="entry name" value="Ala_racemase_N"/>
</dbReference>
<comment type="pathway">
    <text evidence="5">Amino-acid biosynthesis; D-alanine biosynthesis; D-alanine from L-alanine: step 1/1.</text>
</comment>
<dbReference type="PANTHER" id="PTHR30511">
    <property type="entry name" value="ALANINE RACEMASE"/>
    <property type="match status" value="1"/>
</dbReference>
<dbReference type="AlphaFoldDB" id="A0A1H3QIP0"/>
<dbReference type="SMART" id="SM01005">
    <property type="entry name" value="Ala_racemase_C"/>
    <property type="match status" value="1"/>
</dbReference>
<feature type="active site" description="Proton acceptor; specific for D-alanine" evidence="5">
    <location>
        <position position="51"/>
    </location>
</feature>
<keyword evidence="4 5" id="KW-0413">Isomerase</keyword>
<evidence type="ECO:0000313" key="9">
    <source>
        <dbReference type="EMBL" id="SDZ13153.1"/>
    </source>
</evidence>
<dbReference type="PRINTS" id="PR00992">
    <property type="entry name" value="ALARACEMASE"/>
</dbReference>
<name>A0A1H3QIP0_9BACI</name>
<dbReference type="Gene3D" id="2.40.37.10">
    <property type="entry name" value="Lyase, Ornithine Decarboxylase, Chain A, domain 1"/>
    <property type="match status" value="1"/>
</dbReference>
<evidence type="ECO:0000259" key="8">
    <source>
        <dbReference type="SMART" id="SM01005"/>
    </source>
</evidence>
<gene>
    <name evidence="9" type="ORF">SAMN05421736_106197</name>
</gene>
<organism evidence="9 10">
    <name type="scientific">Evansella caseinilytica</name>
    <dbReference type="NCBI Taxonomy" id="1503961"/>
    <lineage>
        <taxon>Bacteria</taxon>
        <taxon>Bacillati</taxon>
        <taxon>Bacillota</taxon>
        <taxon>Bacilli</taxon>
        <taxon>Bacillales</taxon>
        <taxon>Bacillaceae</taxon>
        <taxon>Evansella</taxon>
    </lineage>
</organism>
<evidence type="ECO:0000256" key="3">
    <source>
        <dbReference type="ARBA" id="ARBA00022898"/>
    </source>
</evidence>
<dbReference type="FunFam" id="2.40.37.10:FF:000006">
    <property type="entry name" value="Alanine racemase"/>
    <property type="match status" value="1"/>
</dbReference>
<dbReference type="Proteomes" id="UP000198935">
    <property type="component" value="Unassembled WGS sequence"/>
</dbReference>
<dbReference type="STRING" id="1503961.SAMN05421736_106197"/>
<evidence type="ECO:0000313" key="10">
    <source>
        <dbReference type="Proteomes" id="UP000198935"/>
    </source>
</evidence>
<proteinExistence type="inferred from homology"/>
<dbReference type="PROSITE" id="PS00395">
    <property type="entry name" value="ALANINE_RACEMASE"/>
    <property type="match status" value="1"/>
</dbReference>
<dbReference type="GO" id="GO:0009252">
    <property type="term" value="P:peptidoglycan biosynthetic process"/>
    <property type="evidence" value="ECO:0007669"/>
    <property type="project" value="TreeGrafter"/>
</dbReference>
<comment type="similarity">
    <text evidence="5">Belongs to the alanine racemase family.</text>
</comment>
<dbReference type="GO" id="GO:0030170">
    <property type="term" value="F:pyridoxal phosphate binding"/>
    <property type="evidence" value="ECO:0007669"/>
    <property type="project" value="UniProtKB-UniRule"/>
</dbReference>
<comment type="catalytic activity">
    <reaction evidence="1 5">
        <text>L-alanine = D-alanine</text>
        <dbReference type="Rhea" id="RHEA:20249"/>
        <dbReference type="ChEBI" id="CHEBI:57416"/>
        <dbReference type="ChEBI" id="CHEBI:57972"/>
        <dbReference type="EC" id="5.1.1.1"/>
    </reaction>
</comment>
<comment type="cofactor">
    <cofactor evidence="2 5 6">
        <name>pyridoxal 5'-phosphate</name>
        <dbReference type="ChEBI" id="CHEBI:597326"/>
    </cofactor>
</comment>
<accession>A0A1H3QIP0</accession>
<dbReference type="SUPFAM" id="SSF50621">
    <property type="entry name" value="Alanine racemase C-terminal domain-like"/>
    <property type="match status" value="1"/>
</dbReference>
<dbReference type="NCBIfam" id="TIGR00492">
    <property type="entry name" value="alr"/>
    <property type="match status" value="1"/>
</dbReference>
<evidence type="ECO:0000256" key="5">
    <source>
        <dbReference type="HAMAP-Rule" id="MF_01201"/>
    </source>
</evidence>
<evidence type="ECO:0000256" key="1">
    <source>
        <dbReference type="ARBA" id="ARBA00000316"/>
    </source>
</evidence>
<sequence length="400" mass="43945">MLEVGIHMHDSTGDLFYRDTWVEVDLDAIEANVRQLKKLLPSNVQVMAVVKANGYGHGAVQVAEAAMEAGADMLGVALLDEALALRKAGIVAPILVLGYVRPENADLAAENNIAVTVFQREWLEKAAAATKSQQKITCHIKIDTGMGRLGIRTAEEGKALVNLLKKYPFFEVQGIFTHFATADELNTSYQENQQKLFAAAVAEIERLLEKEIPVKHCSNSAAALRFSDQYYNLIRFGISMYGLSPSREIKPLLPFPLQEAFSLHSKITRVKQMPEGAGISYGATYKTSEEEWIGTIPIGYADGWIRANSGGEVLVKGKKATIVGRICMDQLMITLPEKVDVGTVVTLIGKQGSVRISMDDVAARLNTINYEIPCTITARVPRVYRKNGKVIDCENNVFPS</sequence>
<feature type="binding site" evidence="5 7">
    <location>
        <position position="148"/>
    </location>
    <ligand>
        <name>substrate</name>
    </ligand>
</feature>
<dbReference type="Pfam" id="PF00842">
    <property type="entry name" value="Ala_racemase_C"/>
    <property type="match status" value="1"/>
</dbReference>
<dbReference type="UniPathway" id="UPA00042">
    <property type="reaction ID" value="UER00497"/>
</dbReference>
<reference evidence="10" key="1">
    <citation type="submission" date="2016-10" db="EMBL/GenBank/DDBJ databases">
        <authorList>
            <person name="Varghese N."/>
            <person name="Submissions S."/>
        </authorList>
    </citation>
    <scope>NUCLEOTIDE SEQUENCE [LARGE SCALE GENOMIC DNA]</scope>
    <source>
        <strain evidence="10">SP</strain>
    </source>
</reference>
<dbReference type="GO" id="GO:0030632">
    <property type="term" value="P:D-alanine biosynthetic process"/>
    <property type="evidence" value="ECO:0007669"/>
    <property type="project" value="UniProtKB-UniRule"/>
</dbReference>
<keyword evidence="3 5" id="KW-0663">Pyridoxal phosphate</keyword>